<dbReference type="Proteomes" id="UP000014978">
    <property type="component" value="Unassembled WGS sequence"/>
</dbReference>
<comment type="caution">
    <text evidence="1">The sequence shown here is derived from an EMBL/GenBank/DDBJ whole genome shotgun (WGS) entry which is preliminary data.</text>
</comment>
<keyword evidence="2" id="KW-1185">Reference proteome</keyword>
<dbReference type="VEuPathDB" id="MicrosporidiaDB:SLOPH_1027"/>
<proteinExistence type="predicted"/>
<dbReference type="AlphaFoldDB" id="S7XLR7"/>
<organism evidence="1 2">
    <name type="scientific">Spraguea lophii (strain 42_110)</name>
    <name type="common">Microsporidian parasite</name>
    <dbReference type="NCBI Taxonomy" id="1358809"/>
    <lineage>
        <taxon>Eukaryota</taxon>
        <taxon>Fungi</taxon>
        <taxon>Fungi incertae sedis</taxon>
        <taxon>Microsporidia</taxon>
        <taxon>Spragueidae</taxon>
        <taxon>Spraguea</taxon>
    </lineage>
</organism>
<protein>
    <submittedName>
        <fullName evidence="1">Uncharacterized protein</fullName>
    </submittedName>
</protein>
<sequence length="131" mass="15670">MLSKDMKYKDIPLMYKHRIISLYNKTNNNYSLDISILENNDYNLILKELSFIGSRNHELNIQGCEEKIENLKKFIKDPYNMEMIKNILKEMKIVVKQMESKIDIYKNGGNDMIEILKELLQKMTDKYLKNK</sequence>
<gene>
    <name evidence="1" type="ORF">SLOPH_1027</name>
</gene>
<dbReference type="InParanoid" id="S7XLR7"/>
<evidence type="ECO:0000313" key="2">
    <source>
        <dbReference type="Proteomes" id="UP000014978"/>
    </source>
</evidence>
<dbReference type="HOGENOM" id="CLU_1928965_0_0_1"/>
<evidence type="ECO:0000313" key="1">
    <source>
        <dbReference type="EMBL" id="EPR80024.1"/>
    </source>
</evidence>
<accession>S7XLR7</accession>
<dbReference type="EMBL" id="ATCN01000037">
    <property type="protein sequence ID" value="EPR80024.1"/>
    <property type="molecule type" value="Genomic_DNA"/>
</dbReference>
<reference evidence="2" key="1">
    <citation type="journal article" date="2013" name="PLoS Genet.">
        <title>The genome of Spraguea lophii and the basis of host-microsporidian interactions.</title>
        <authorList>
            <person name="Campbell S.E."/>
            <person name="Williams T.A."/>
            <person name="Yousuf A."/>
            <person name="Soanes D.M."/>
            <person name="Paszkiewicz K.H."/>
            <person name="Williams B.A.P."/>
        </authorList>
    </citation>
    <scope>NUCLEOTIDE SEQUENCE [LARGE SCALE GENOMIC DNA]</scope>
    <source>
        <strain evidence="2">42_110</strain>
    </source>
</reference>
<name>S7XLR7_SPRLO</name>